<dbReference type="InterPro" id="IPR032305">
    <property type="entry name" value="GTP-bd_M"/>
</dbReference>
<keyword evidence="10" id="KW-1185">Reference proteome</keyword>
<dbReference type="SUPFAM" id="SSF52540">
    <property type="entry name" value="P-loop containing nucleoside triphosphate hydrolases"/>
    <property type="match status" value="1"/>
</dbReference>
<dbReference type="FunFam" id="3.40.50.11060:FF:000001">
    <property type="entry name" value="GTPase HflX"/>
    <property type="match status" value="1"/>
</dbReference>
<protein>
    <recommendedName>
        <fullName evidence="6">GTPase HflX</fullName>
    </recommendedName>
    <alternativeName>
        <fullName evidence="6">GTP-binding protein HflX</fullName>
    </alternativeName>
</protein>
<evidence type="ECO:0000256" key="1">
    <source>
        <dbReference type="ARBA" id="ARBA00022490"/>
    </source>
</evidence>
<dbReference type="AlphaFoldDB" id="A1R554"/>
<dbReference type="eggNOG" id="COG2262">
    <property type="taxonomic scope" value="Bacteria"/>
</dbReference>
<dbReference type="Pfam" id="PF16360">
    <property type="entry name" value="GTP-bdg_M"/>
    <property type="match status" value="1"/>
</dbReference>
<feature type="region of interest" description="Disordered" evidence="7">
    <location>
        <begin position="40"/>
        <end position="126"/>
    </location>
</feature>
<organism evidence="9 10">
    <name type="scientific">Paenarthrobacter aurescens (strain TC1)</name>
    <dbReference type="NCBI Taxonomy" id="290340"/>
    <lineage>
        <taxon>Bacteria</taxon>
        <taxon>Bacillati</taxon>
        <taxon>Actinomycetota</taxon>
        <taxon>Actinomycetes</taxon>
        <taxon>Micrococcales</taxon>
        <taxon>Micrococcaceae</taxon>
        <taxon>Paenarthrobacter</taxon>
    </lineage>
</organism>
<feature type="domain" description="Hflx-type G" evidence="8">
    <location>
        <begin position="408"/>
        <end position="570"/>
    </location>
</feature>
<dbReference type="PROSITE" id="PS51705">
    <property type="entry name" value="G_HFLX"/>
    <property type="match status" value="1"/>
</dbReference>
<dbReference type="Gene3D" id="6.10.250.2860">
    <property type="match status" value="1"/>
</dbReference>
<evidence type="ECO:0000313" key="10">
    <source>
        <dbReference type="Proteomes" id="UP000000637"/>
    </source>
</evidence>
<dbReference type="Proteomes" id="UP000000637">
    <property type="component" value="Chromosome"/>
</dbReference>
<dbReference type="PANTHER" id="PTHR10229">
    <property type="entry name" value="GTP-BINDING PROTEIN HFLX"/>
    <property type="match status" value="1"/>
</dbReference>
<dbReference type="PRINTS" id="PR00326">
    <property type="entry name" value="GTP1OBG"/>
</dbReference>
<dbReference type="GO" id="GO:0043022">
    <property type="term" value="F:ribosome binding"/>
    <property type="evidence" value="ECO:0007669"/>
    <property type="project" value="TreeGrafter"/>
</dbReference>
<dbReference type="CDD" id="cd01878">
    <property type="entry name" value="HflX"/>
    <property type="match status" value="1"/>
</dbReference>
<dbReference type="InterPro" id="IPR006073">
    <property type="entry name" value="GTP-bd"/>
</dbReference>
<feature type="compositionally biased region" description="Polar residues" evidence="7">
    <location>
        <begin position="41"/>
        <end position="66"/>
    </location>
</feature>
<keyword evidence="2" id="KW-0479">Metal-binding</keyword>
<dbReference type="STRING" id="290340.AAur_1600"/>
<accession>A1R554</accession>
<dbReference type="InterPro" id="IPR042108">
    <property type="entry name" value="GTPase_HflX_N_sf"/>
</dbReference>
<dbReference type="HAMAP" id="MF_00900">
    <property type="entry name" value="GTPase_HflX"/>
    <property type="match status" value="1"/>
</dbReference>
<dbReference type="InterPro" id="IPR025121">
    <property type="entry name" value="GTPase_HflX_N"/>
</dbReference>
<evidence type="ECO:0000256" key="6">
    <source>
        <dbReference type="HAMAP-Rule" id="MF_00900"/>
    </source>
</evidence>
<dbReference type="InterPro" id="IPR030394">
    <property type="entry name" value="G_HFLX_dom"/>
</dbReference>
<dbReference type="Pfam" id="PF13167">
    <property type="entry name" value="GTP-bdg_N"/>
    <property type="match status" value="1"/>
</dbReference>
<proteinExistence type="inferred from homology"/>
<comment type="subunit">
    <text evidence="6">Monomer. Associates with the 50S ribosomal subunit.</text>
</comment>
<dbReference type="GO" id="GO:0003924">
    <property type="term" value="F:GTPase activity"/>
    <property type="evidence" value="ECO:0007669"/>
    <property type="project" value="UniProtKB-UniRule"/>
</dbReference>
<evidence type="ECO:0000256" key="5">
    <source>
        <dbReference type="ARBA" id="ARBA00023134"/>
    </source>
</evidence>
<dbReference type="GO" id="GO:0005525">
    <property type="term" value="F:GTP binding"/>
    <property type="evidence" value="ECO:0007669"/>
    <property type="project" value="UniProtKB-UniRule"/>
</dbReference>
<evidence type="ECO:0000256" key="3">
    <source>
        <dbReference type="ARBA" id="ARBA00022741"/>
    </source>
</evidence>
<sequence length="629" mass="68170">MAQFGRNGSVRWFHAEPDTLKIPSRLSIRCGPLTFCGRSAGTGSASSPWPRTLPAESTTPHHNSPAPTRPGLPSTQEALLADARQPSANSAPPSSKQHYSGIAEQSKETMTTQKHSGSDSDAQDMSPEQIQAVIDRILSKDVPAQASDDNDANGVFGKAQAISTLDQEHSIFDGDQEDLAERRALRRTAGLSTELEDVTEVEYRQLRLERVVLAGLWTEGTLADAENSLRELAALAETAGSEVLDGLVQRRQKPDPGTFLGSGKAQELKDIVAATGADTVVVDTELAPSQRRGLEDIVKVKVVDRTTLILDIFAQHAKSREGKAQVELAQLEYLLPRLRGWGDSMSRQAGGQVGGAGAGMGSRGPGETKIELDRRRIRTRMAKLRREIAAMKPARETKRANRRRNAVPSVAIAGYTNAGKSSLLNRLTDAGVLVENALFATLDPTVRKAQTPDGIGYTLADTVGFVRSLPTQLIEAFRSTLEEVADADLILHVVDASHPDPEGQIAAVRAVFTEVDARKVPEIIVLNKVDVADPFVVERLKQKEPRHAVVSTRTGQGIAELLEDISRSIPRPGVRLELLIPYDRGEMINKLHNSDSEILSLEHEENGTRVVVMVREGLAAELESFVSNG</sequence>
<evidence type="ECO:0000259" key="8">
    <source>
        <dbReference type="PROSITE" id="PS51705"/>
    </source>
</evidence>
<dbReference type="EMBL" id="CP000474">
    <property type="protein sequence ID" value="ABM06879.1"/>
    <property type="molecule type" value="Genomic_DNA"/>
</dbReference>
<dbReference type="SMR" id="A1R554"/>
<dbReference type="Pfam" id="PF01926">
    <property type="entry name" value="MMR_HSR1"/>
    <property type="match status" value="1"/>
</dbReference>
<reference evidence="9 10" key="1">
    <citation type="journal article" date="2006" name="PLoS Genet.">
        <title>Secrets of soil survival revealed by the genome sequence of Arthrobacter aurescens TC1.</title>
        <authorList>
            <person name="Mongodin E.F."/>
            <person name="Shapir N."/>
            <person name="Daugherty S.C."/>
            <person name="DeBoy R.T."/>
            <person name="Emerson J.B."/>
            <person name="Shvartzbeyn A."/>
            <person name="Radune D."/>
            <person name="Vamathevan J."/>
            <person name="Riggs F."/>
            <person name="Grinberg V."/>
            <person name="Khouri H."/>
            <person name="Wackett L.P."/>
            <person name="Nelson K.E."/>
            <person name="Sadowsky M.J."/>
        </authorList>
    </citation>
    <scope>NUCLEOTIDE SEQUENCE [LARGE SCALE GENOMIC DNA]</scope>
    <source>
        <strain evidence="9 10">TC1</strain>
    </source>
</reference>
<dbReference type="HOGENOM" id="CLU_019597_7_0_11"/>
<dbReference type="InterPro" id="IPR027417">
    <property type="entry name" value="P-loop_NTPase"/>
</dbReference>
<evidence type="ECO:0000256" key="4">
    <source>
        <dbReference type="ARBA" id="ARBA00022842"/>
    </source>
</evidence>
<dbReference type="KEGG" id="aau:AAur_1600"/>
<name>A1R554_PAEAT</name>
<dbReference type="InterPro" id="IPR016496">
    <property type="entry name" value="GTPase_HflX"/>
</dbReference>
<keyword evidence="4" id="KW-0460">Magnesium</keyword>
<keyword evidence="3 6" id="KW-0547">Nucleotide-binding</keyword>
<dbReference type="Gene3D" id="3.40.50.11060">
    <property type="entry name" value="GTPase HflX, N-terminal domain"/>
    <property type="match status" value="1"/>
</dbReference>
<comment type="function">
    <text evidence="6">GTPase that associates with the 50S ribosomal subunit and may have a role during protein synthesis or ribosome biogenesis.</text>
</comment>
<gene>
    <name evidence="6" type="primary">hflX</name>
    <name evidence="9" type="ordered locus">AAur_1600</name>
</gene>
<dbReference type="NCBIfam" id="TIGR03156">
    <property type="entry name" value="GTP_HflX"/>
    <property type="match status" value="1"/>
</dbReference>
<dbReference type="PANTHER" id="PTHR10229:SF0">
    <property type="entry name" value="GTP-BINDING PROTEIN 6-RELATED"/>
    <property type="match status" value="1"/>
</dbReference>
<dbReference type="Gene3D" id="3.40.50.300">
    <property type="entry name" value="P-loop containing nucleotide triphosphate hydrolases"/>
    <property type="match status" value="1"/>
</dbReference>
<keyword evidence="5 6" id="KW-0342">GTP-binding</keyword>
<feature type="compositionally biased region" description="Polar residues" evidence="7">
    <location>
        <begin position="86"/>
        <end position="98"/>
    </location>
</feature>
<dbReference type="GO" id="GO:0005737">
    <property type="term" value="C:cytoplasm"/>
    <property type="evidence" value="ECO:0007669"/>
    <property type="project" value="UniProtKB-SubCell"/>
</dbReference>
<evidence type="ECO:0000313" key="9">
    <source>
        <dbReference type="EMBL" id="ABM06879.1"/>
    </source>
</evidence>
<evidence type="ECO:0000256" key="7">
    <source>
        <dbReference type="SAM" id="MobiDB-lite"/>
    </source>
</evidence>
<comment type="similarity">
    <text evidence="6">Belongs to the TRAFAC class OBG-HflX-like GTPase superfamily. HflX GTPase family.</text>
</comment>
<comment type="subcellular location">
    <subcellularLocation>
        <location evidence="6">Cytoplasm</location>
    </subcellularLocation>
    <text evidence="6">May associate with membranes.</text>
</comment>
<dbReference type="GO" id="GO:0046872">
    <property type="term" value="F:metal ion binding"/>
    <property type="evidence" value="ECO:0007669"/>
    <property type="project" value="UniProtKB-KW"/>
</dbReference>
<keyword evidence="1 6" id="KW-0963">Cytoplasm</keyword>
<evidence type="ECO:0000256" key="2">
    <source>
        <dbReference type="ARBA" id="ARBA00022723"/>
    </source>
</evidence>